<comment type="subcellular location">
    <subcellularLocation>
        <location evidence="1 8">Membrane</location>
        <topology evidence="1 8">Multi-pass membrane protein</topology>
    </subcellularLocation>
</comment>
<comment type="caution">
    <text evidence="8">Lacks conserved residue(s) required for the propagation of feature annotation.</text>
</comment>
<dbReference type="GO" id="GO:0071578">
    <property type="term" value="P:zinc ion import across plasma membrane"/>
    <property type="evidence" value="ECO:0007669"/>
    <property type="project" value="TreeGrafter"/>
</dbReference>
<feature type="transmembrane region" description="Helical" evidence="8">
    <location>
        <begin position="17"/>
        <end position="37"/>
    </location>
</feature>
<evidence type="ECO:0000256" key="1">
    <source>
        <dbReference type="ARBA" id="ARBA00004141"/>
    </source>
</evidence>
<dbReference type="NCBIfam" id="TIGR00820">
    <property type="entry name" value="zip"/>
    <property type="match status" value="1"/>
</dbReference>
<reference evidence="9" key="1">
    <citation type="submission" date="2014-02" db="EMBL/GenBank/DDBJ databases">
        <authorList>
            <person name="Genoscope - CEA"/>
        </authorList>
    </citation>
    <scope>NUCLEOTIDE SEQUENCE</scope>
    <source>
        <strain evidence="9">LS3</strain>
    </source>
</reference>
<dbReference type="PANTHER" id="PTHR11040">
    <property type="entry name" value="ZINC/IRON TRANSPORTER"/>
    <property type="match status" value="1"/>
</dbReference>
<sequence>MQCAVDNEYDGQMGARVSAIFVILVGGSFGALLPIVATHSLSPIRLPDYVFFMAKYFGSGVIVATSLIHLLQPANEALTNECLGEGWQEYPYAFGICLLVIFLTFLAELVSLRYLRRLGMEHTHGPTGLTGSTMAEFEGTKGPRDSGDCADNNLGTVHTHQHAHDHSSSDFSEDLENCKPATVAADLGGILILEFGIIFHSIFVGLTLAVAGEEFKMLYIVLVFHQLFEGLGLGTRLATAPWPSHKRWLPWVLAGAFGLTTPVAIAIGLGVRKAYAPGSSTALISNGIFDSISAGILLYTGLVELMANEFLHSHDFERASFSRVLSAFVVMCFGAGLMALLGRWA</sequence>
<dbReference type="PANTHER" id="PTHR11040:SF69">
    <property type="entry name" value="ZINC-REGULATED TRANSPORTER 2"/>
    <property type="match status" value="1"/>
</dbReference>
<dbReference type="EMBL" id="HG937691">
    <property type="protein sequence ID" value="CDP33360.1"/>
    <property type="molecule type" value="Genomic_DNA"/>
</dbReference>
<evidence type="ECO:0000256" key="8">
    <source>
        <dbReference type="RuleBase" id="RU362088"/>
    </source>
</evidence>
<keyword evidence="5 8" id="KW-1133">Transmembrane helix</keyword>
<evidence type="ECO:0000313" key="9">
    <source>
        <dbReference type="EMBL" id="CDP33360.1"/>
    </source>
</evidence>
<keyword evidence="6 8" id="KW-0406">Ion transport</keyword>
<feature type="transmembrane region" description="Helical" evidence="8">
    <location>
        <begin position="251"/>
        <end position="271"/>
    </location>
</feature>
<reference evidence="9" key="2">
    <citation type="submission" date="2014-06" db="EMBL/GenBank/DDBJ databases">
        <title>The complete genome of Blastobotrys (Arxula) adeninivorans LS3 - a yeast of biotechnological interest.</title>
        <authorList>
            <person name="Kunze G."/>
            <person name="Gaillardin C."/>
            <person name="Czernicka M."/>
            <person name="Durrens P."/>
            <person name="Martin T."/>
            <person name="Boer E."/>
            <person name="Gabaldon T."/>
            <person name="Cruz J."/>
            <person name="Talla E."/>
            <person name="Marck C."/>
            <person name="Goffeau A."/>
            <person name="Barbe V."/>
            <person name="Baret P."/>
            <person name="Baronian K."/>
            <person name="Beier S."/>
            <person name="Bleykasten C."/>
            <person name="Bode R."/>
            <person name="Casaregola S."/>
            <person name="Despons L."/>
            <person name="Fairhead C."/>
            <person name="Giersberg M."/>
            <person name="Gierski P."/>
            <person name="Hahnel U."/>
            <person name="Hartmann A."/>
            <person name="Jankowska D."/>
            <person name="Jubin C."/>
            <person name="Jung P."/>
            <person name="Lafontaine I."/>
            <person name="Leh-Louis V."/>
            <person name="Lemaire M."/>
            <person name="Marcet-Houben M."/>
            <person name="Mascher M."/>
            <person name="Morel G."/>
            <person name="Richard G.-F."/>
            <person name="Riechen J."/>
            <person name="Sacerdot C."/>
            <person name="Sarkar A."/>
            <person name="Savel G."/>
            <person name="Schacherer J."/>
            <person name="Sherman D."/>
            <person name="Straub M.-L."/>
            <person name="Stein N."/>
            <person name="Thierry A."/>
            <person name="Trautwein-Schult A."/>
            <person name="Westhof E."/>
            <person name="Worch S."/>
            <person name="Dujon B."/>
            <person name="Souciet J.-L."/>
            <person name="Wincker P."/>
            <person name="Scholz U."/>
            <person name="Neuveglise N."/>
        </authorList>
    </citation>
    <scope>NUCLEOTIDE SEQUENCE</scope>
    <source>
        <strain evidence="9">LS3</strain>
    </source>
</reference>
<feature type="transmembrane region" description="Helical" evidence="8">
    <location>
        <begin position="49"/>
        <end position="70"/>
    </location>
</feature>
<evidence type="ECO:0000256" key="4">
    <source>
        <dbReference type="ARBA" id="ARBA00022692"/>
    </source>
</evidence>
<evidence type="ECO:0000256" key="7">
    <source>
        <dbReference type="ARBA" id="ARBA00023136"/>
    </source>
</evidence>
<keyword evidence="3 8" id="KW-0813">Transport</keyword>
<comment type="similarity">
    <text evidence="2 8">Belongs to the ZIP transporter (TC 2.A.5) family.</text>
</comment>
<accession>A0A060SWS7</accession>
<feature type="transmembrane region" description="Helical" evidence="8">
    <location>
        <begin position="283"/>
        <end position="303"/>
    </location>
</feature>
<evidence type="ECO:0000256" key="2">
    <source>
        <dbReference type="ARBA" id="ARBA00006939"/>
    </source>
</evidence>
<dbReference type="GO" id="GO:0005886">
    <property type="term" value="C:plasma membrane"/>
    <property type="evidence" value="ECO:0007669"/>
    <property type="project" value="TreeGrafter"/>
</dbReference>
<evidence type="ECO:0000256" key="5">
    <source>
        <dbReference type="ARBA" id="ARBA00022989"/>
    </source>
</evidence>
<dbReference type="AlphaFoldDB" id="A0A060SWS7"/>
<dbReference type="Pfam" id="PF02535">
    <property type="entry name" value="Zip"/>
    <property type="match status" value="1"/>
</dbReference>
<feature type="transmembrane region" description="Helical" evidence="8">
    <location>
        <begin position="90"/>
        <end position="110"/>
    </location>
</feature>
<protein>
    <submittedName>
        <fullName evidence="9">ARAD1A07678p</fullName>
    </submittedName>
</protein>
<keyword evidence="4 8" id="KW-0812">Transmembrane</keyword>
<dbReference type="InterPro" id="IPR004698">
    <property type="entry name" value="Zn/Fe_permease_fun/pln"/>
</dbReference>
<organism evidence="9">
    <name type="scientific">Blastobotrys adeninivorans</name>
    <name type="common">Yeast</name>
    <name type="synonym">Arxula adeninivorans</name>
    <dbReference type="NCBI Taxonomy" id="409370"/>
    <lineage>
        <taxon>Eukaryota</taxon>
        <taxon>Fungi</taxon>
        <taxon>Dikarya</taxon>
        <taxon>Ascomycota</taxon>
        <taxon>Saccharomycotina</taxon>
        <taxon>Dipodascomycetes</taxon>
        <taxon>Dipodascales</taxon>
        <taxon>Trichomonascaceae</taxon>
        <taxon>Blastobotrys</taxon>
    </lineage>
</organism>
<keyword evidence="7 8" id="KW-0472">Membrane</keyword>
<feature type="transmembrane region" description="Helical" evidence="8">
    <location>
        <begin position="324"/>
        <end position="344"/>
    </location>
</feature>
<dbReference type="InterPro" id="IPR003689">
    <property type="entry name" value="ZIP"/>
</dbReference>
<dbReference type="GO" id="GO:0000007">
    <property type="term" value="F:low-affinity zinc ion transmembrane transporter activity"/>
    <property type="evidence" value="ECO:0007669"/>
    <property type="project" value="TreeGrafter"/>
</dbReference>
<name>A0A060SWS7_BLAAD</name>
<gene>
    <name evidence="9" type="ORF">GNLVRS02_ARAD1A07678g</name>
</gene>
<evidence type="ECO:0000256" key="6">
    <source>
        <dbReference type="ARBA" id="ARBA00023065"/>
    </source>
</evidence>
<proteinExistence type="inferred from homology"/>
<feature type="transmembrane region" description="Helical" evidence="8">
    <location>
        <begin position="189"/>
        <end position="211"/>
    </location>
</feature>
<evidence type="ECO:0000256" key="3">
    <source>
        <dbReference type="ARBA" id="ARBA00022448"/>
    </source>
</evidence>
<dbReference type="PhylomeDB" id="A0A060SWS7"/>